<dbReference type="EMBL" id="CP001185">
    <property type="protein sequence ID" value="ACJ75317.1"/>
    <property type="molecule type" value="Genomic_DNA"/>
</dbReference>
<dbReference type="NCBIfam" id="TIGR02682">
    <property type="entry name" value="cas_csx11"/>
    <property type="match status" value="1"/>
</dbReference>
<dbReference type="AlphaFoldDB" id="B7IGV3"/>
<dbReference type="STRING" id="484019.THA_857"/>
<accession>B7IGV3</accession>
<dbReference type="eggNOG" id="COG1353">
    <property type="taxonomic scope" value="Bacteria"/>
</dbReference>
<evidence type="ECO:0000313" key="2">
    <source>
        <dbReference type="Proteomes" id="UP000002453"/>
    </source>
</evidence>
<keyword evidence="2" id="KW-1185">Reference proteome</keyword>
<name>B7IGV3_THEAB</name>
<dbReference type="RefSeq" id="WP_012579837.1">
    <property type="nucleotide sequence ID" value="NC_011653.1"/>
</dbReference>
<dbReference type="HOGENOM" id="CLU_007515_0_0_0"/>
<dbReference type="KEGG" id="taf:THA_857"/>
<reference evidence="1 2" key="1">
    <citation type="journal article" date="2009" name="J. Bacteriol.">
        <title>The genome of Thermosipho africanus TCF52B: lateral genetic connections to the Firmicutes and Archaea.</title>
        <authorList>
            <person name="Nesboe C.L."/>
            <person name="Bapteste E."/>
            <person name="Curtis B."/>
            <person name="Dahle H."/>
            <person name="Lopez P."/>
            <person name="Macleod D."/>
            <person name="Dlutek M."/>
            <person name="Bowman S."/>
            <person name="Zhaxybayeva O."/>
            <person name="Birkeland N.-K."/>
            <person name="Doolittle W.F."/>
        </authorList>
    </citation>
    <scope>NUCLEOTIDE SEQUENCE [LARGE SCALE GENOMIC DNA]</scope>
    <source>
        <strain evidence="1 2">TCF52B</strain>
    </source>
</reference>
<dbReference type="Proteomes" id="UP000002453">
    <property type="component" value="Chromosome"/>
</dbReference>
<dbReference type="InterPro" id="IPR014055">
    <property type="entry name" value="CRISPR-assoc_prot_Csx11"/>
</dbReference>
<evidence type="ECO:0000313" key="1">
    <source>
        <dbReference type="EMBL" id="ACJ75317.1"/>
    </source>
</evidence>
<proteinExistence type="predicted"/>
<gene>
    <name evidence="1" type="ordered locus">THA_857</name>
</gene>
<sequence length="1060" mass="127005">MDSCVIEKISNHKEDILKAEVGALLFNIGKTHAGINNWIKYFPNAKQKIRKYEYYYNKLFKDEIDEVDQVFEEFFNQKIRLPNLLEVEWIKFFDRDFDRDFNEFFFRGCENLNSGIDKGFPKEILKRLYISNAFGAFIENVEEKNFDEKRKQFLKNLYEYLKDNNDFENSDWQQVRNWILSEIKNWYTHLLSDNRFPVNDVTLYDQVYMVASLFKATLSGLYLYKEKVNEYINNPSNIKWCILGIQYDKLGLSEKALKISNIQWYRKNVKEVDRKVKQLLEEECPIGNEVYRDETGIYFVVSELLKGKKEGEFYKLRDDLKKLEEKIIEKFREVFNDEIYPAIFLSESSRGLMNLGRLVEKAPENFLKAKVLYKNNENNSNNSLKIGICQICGVRTVEKKGKLNELICDTCLKRQEERMKNWLDNRNGETIWLDELQDKNGRIALITLKFEANEWINGDLVNTFLTNDINALYNKSKDYHILFKEMCNTLKAVKDLSKKSKLYGLKAFTSKDLSKLKDEELFEYLNEIERIIEPISENTITSKFGKLEKSGEKYLIIKNNNSDLIKNLLNNNKFKNFLEIYDFKIFKELAMEVYKKSFNDFIKQIFFGNIVDTNWEIFVKSTRLKNKIDFNKEEIHWEFLDDRDIEFLSTLLLQFLLRKNPSPARLRRIWETTKNFFENLEKEKLKLLNFPKSRCQRLYWERVNIPDGEYADGDILFWAKNNTVYLISSIEKVANKDSFEIKKIDDDSHIIKKLYIEDANEEEYEPFFTILSPTPVSWQFIIPAEYVPNLIESVKDEYYRYFKWVYGKFPLHIGIVVQNYKKPLYVGLKALRRIRRDCQKWEDLKKKIAVSDFKSRQKHAGCCCCSFDENNSEKYYSLFERADAVQRGYAFYLYPSDDGKVWIDTTQNSNDKDIFWFYPNTFDFEFLDSNARRNEIYYEKGRRKISIKKNRPYDIEDWQYFSKFNEFFKDNVNSESKLQKLVTLIYSKLADWNDLYSLKIFMLSSFVNILEIKGTKKDEFAKVFGVENWESLEKMPEDKFEEKLYMFIDMFEFWYRILKV</sequence>
<dbReference type="OrthoDB" id="9792861at2"/>
<protein>
    <submittedName>
        <fullName evidence="1">Crispr-associated protein, Csx11 family</fullName>
    </submittedName>
</protein>
<organism evidence="1 2">
    <name type="scientific">Thermosipho africanus (strain TCF52B)</name>
    <dbReference type="NCBI Taxonomy" id="484019"/>
    <lineage>
        <taxon>Bacteria</taxon>
        <taxon>Thermotogati</taxon>
        <taxon>Thermotogota</taxon>
        <taxon>Thermotogae</taxon>
        <taxon>Thermotogales</taxon>
        <taxon>Fervidobacteriaceae</taxon>
        <taxon>Thermosipho</taxon>
    </lineage>
</organism>